<dbReference type="Proteomes" id="UP001183629">
    <property type="component" value="Unassembled WGS sequence"/>
</dbReference>
<comment type="caution">
    <text evidence="7">The sequence shown here is derived from an EMBL/GenBank/DDBJ whole genome shotgun (WGS) entry which is preliminary data.</text>
</comment>
<feature type="domain" description="Chorismate mutase" evidence="6">
    <location>
        <begin position="21"/>
        <end position="113"/>
    </location>
</feature>
<protein>
    <recommendedName>
        <fullName evidence="2">chorismate mutase</fullName>
        <ecNumber evidence="2">5.4.99.5</ecNumber>
    </recommendedName>
</protein>
<dbReference type="GO" id="GO:0009697">
    <property type="term" value="P:salicylic acid biosynthetic process"/>
    <property type="evidence" value="ECO:0007669"/>
    <property type="project" value="TreeGrafter"/>
</dbReference>
<dbReference type="GO" id="GO:0046417">
    <property type="term" value="P:chorismate metabolic process"/>
    <property type="evidence" value="ECO:0007669"/>
    <property type="project" value="InterPro"/>
</dbReference>
<evidence type="ECO:0000256" key="2">
    <source>
        <dbReference type="ARBA" id="ARBA00012404"/>
    </source>
</evidence>
<keyword evidence="3 5" id="KW-0732">Signal</keyword>
<dbReference type="InterPro" id="IPR036979">
    <property type="entry name" value="CM_dom_sf"/>
</dbReference>
<dbReference type="PANTHER" id="PTHR38041:SF2">
    <property type="entry name" value="SECRETED CHORISMATE MUTASE"/>
    <property type="match status" value="1"/>
</dbReference>
<dbReference type="Gene3D" id="1.20.59.10">
    <property type="entry name" value="Chorismate mutase"/>
    <property type="match status" value="1"/>
</dbReference>
<dbReference type="EMBL" id="JAVDYC010000001">
    <property type="protein sequence ID" value="MDR7325837.1"/>
    <property type="molecule type" value="Genomic_DNA"/>
</dbReference>
<evidence type="ECO:0000313" key="7">
    <source>
        <dbReference type="EMBL" id="MDR7325837.1"/>
    </source>
</evidence>
<dbReference type="InterPro" id="IPR002701">
    <property type="entry name" value="CM_II_prokaryot"/>
</dbReference>
<evidence type="ECO:0000256" key="4">
    <source>
        <dbReference type="ARBA" id="ARBA00023235"/>
    </source>
</evidence>
<dbReference type="Pfam" id="PF01817">
    <property type="entry name" value="CM_2"/>
    <property type="match status" value="1"/>
</dbReference>
<comment type="pathway">
    <text evidence="1">Metabolic intermediate biosynthesis; prephenate biosynthesis; prephenate from chorismate: step 1/1.</text>
</comment>
<dbReference type="GO" id="GO:0004106">
    <property type="term" value="F:chorismate mutase activity"/>
    <property type="evidence" value="ECO:0007669"/>
    <property type="project" value="UniProtKB-EC"/>
</dbReference>
<evidence type="ECO:0000256" key="1">
    <source>
        <dbReference type="ARBA" id="ARBA00004817"/>
    </source>
</evidence>
<keyword evidence="4 7" id="KW-0413">Isomerase</keyword>
<proteinExistence type="predicted"/>
<evidence type="ECO:0000259" key="6">
    <source>
        <dbReference type="PROSITE" id="PS51168"/>
    </source>
</evidence>
<accession>A0AAE3ZU01</accession>
<dbReference type="SMART" id="SM00830">
    <property type="entry name" value="CM_2"/>
    <property type="match status" value="1"/>
</dbReference>
<gene>
    <name evidence="7" type="ORF">J2S44_006087</name>
</gene>
<feature type="chain" id="PRO_5042126111" description="chorismate mutase" evidence="5">
    <location>
        <begin position="32"/>
        <end position="197"/>
    </location>
</feature>
<dbReference type="EC" id="5.4.99.5" evidence="2"/>
<organism evidence="7 8">
    <name type="scientific">Catenuloplanes niger</name>
    <dbReference type="NCBI Taxonomy" id="587534"/>
    <lineage>
        <taxon>Bacteria</taxon>
        <taxon>Bacillati</taxon>
        <taxon>Actinomycetota</taxon>
        <taxon>Actinomycetes</taxon>
        <taxon>Micromonosporales</taxon>
        <taxon>Micromonosporaceae</taxon>
        <taxon>Catenuloplanes</taxon>
    </lineage>
</organism>
<dbReference type="InterPro" id="IPR008240">
    <property type="entry name" value="Chorismate_mutase_periplasmic"/>
</dbReference>
<evidence type="ECO:0000313" key="8">
    <source>
        <dbReference type="Proteomes" id="UP001183629"/>
    </source>
</evidence>
<dbReference type="NCBIfam" id="TIGR01806">
    <property type="entry name" value="CM_mono2"/>
    <property type="match status" value="1"/>
</dbReference>
<dbReference type="PROSITE" id="PS51168">
    <property type="entry name" value="CHORISMATE_MUT_2"/>
    <property type="match status" value="1"/>
</dbReference>
<sequence>MSATTAWSWRLASVCTVAVAGLVTSALPAQAASVPAGGLTALVGLSAERILLADKVAAAKFGTTAPIEDPVREQQVLDQAAALAVQAGIDPVDTVEFFRAQIESSKVVQRGLFDLWTRRPELAPTERPDLATEVRPELDRITVQFIGELAASESLRGPTPRCVVSLVVAGTKAERQYRLDRLHERALRGAVTPVCAR</sequence>
<dbReference type="SUPFAM" id="SSF48600">
    <property type="entry name" value="Chorismate mutase II"/>
    <property type="match status" value="1"/>
</dbReference>
<dbReference type="InterPro" id="IPR051331">
    <property type="entry name" value="Chorismate_mutase-related"/>
</dbReference>
<feature type="signal peptide" evidence="5">
    <location>
        <begin position="1"/>
        <end position="31"/>
    </location>
</feature>
<evidence type="ECO:0000256" key="5">
    <source>
        <dbReference type="SAM" id="SignalP"/>
    </source>
</evidence>
<name>A0AAE3ZU01_9ACTN</name>
<dbReference type="AlphaFoldDB" id="A0AAE3ZU01"/>
<keyword evidence="8" id="KW-1185">Reference proteome</keyword>
<dbReference type="PANTHER" id="PTHR38041">
    <property type="entry name" value="CHORISMATE MUTASE"/>
    <property type="match status" value="1"/>
</dbReference>
<dbReference type="InterPro" id="IPR036263">
    <property type="entry name" value="Chorismate_II_sf"/>
</dbReference>
<dbReference type="RefSeq" id="WP_310420870.1">
    <property type="nucleotide sequence ID" value="NZ_JAVDYC010000001.1"/>
</dbReference>
<reference evidence="7 8" key="1">
    <citation type="submission" date="2023-07" db="EMBL/GenBank/DDBJ databases">
        <title>Sequencing the genomes of 1000 actinobacteria strains.</title>
        <authorList>
            <person name="Klenk H.-P."/>
        </authorList>
    </citation>
    <scope>NUCLEOTIDE SEQUENCE [LARGE SCALE GENOMIC DNA]</scope>
    <source>
        <strain evidence="7 8">DSM 44711</strain>
    </source>
</reference>
<evidence type="ECO:0000256" key="3">
    <source>
        <dbReference type="ARBA" id="ARBA00022729"/>
    </source>
</evidence>